<dbReference type="RefSeq" id="WP_345201559.1">
    <property type="nucleotide sequence ID" value="NZ_BAABGM010000001.1"/>
</dbReference>
<dbReference type="GO" id="GO:0008483">
    <property type="term" value="F:transaminase activity"/>
    <property type="evidence" value="ECO:0007669"/>
    <property type="project" value="UniProtKB-KW"/>
</dbReference>
<dbReference type="InterPro" id="IPR015424">
    <property type="entry name" value="PyrdxlP-dep_Trfase"/>
</dbReference>
<dbReference type="Proteomes" id="UP001500945">
    <property type="component" value="Unassembled WGS sequence"/>
</dbReference>
<dbReference type="PROSITE" id="PS00105">
    <property type="entry name" value="AA_TRANSFER_CLASS_1"/>
    <property type="match status" value="1"/>
</dbReference>
<evidence type="ECO:0000256" key="3">
    <source>
        <dbReference type="ARBA" id="ARBA00022576"/>
    </source>
</evidence>
<evidence type="ECO:0000313" key="9">
    <source>
        <dbReference type="Proteomes" id="UP001500945"/>
    </source>
</evidence>
<evidence type="ECO:0000256" key="6">
    <source>
        <dbReference type="RuleBase" id="RU000481"/>
    </source>
</evidence>
<sequence length="415" mass="44050">MRIAPNLALDERVNVLRSSGVDVLHLGFGEAGLPVHPGLVDALGAGSASNAYGPVAGAQAPRAAVAGYWTRRGTPTDAEQVVLAPGSKPLLAAVVACEPGDVVLPRPSWVTYASQVELFGRRTVWVDRPLGSGGIPDPALLPAALARARAEGATPRLVVATLPDNPTGLLARPDEVEALCRVAEAEDLVVISDEIYRDVVFGSVPFVSPADLVPDRTITVTGLSKSLALGGWRVGAVRFPDTAWGRALRGRVVGFASQVWSNLAAPMQAVAEYAFDEPADLVRHREASTRLHGLVVDAVHRIFARHGVVDVPPDGAFYVYPDFEPHRERLARHGIRDGSDLARWLLETHGLAVLEGEAFGDDPHALRFRAATSLLYGDTARRRSQALESADPLGVPHVARSLDRLDAVVAAATSA</sequence>
<keyword evidence="9" id="KW-1185">Reference proteome</keyword>
<evidence type="ECO:0000256" key="4">
    <source>
        <dbReference type="ARBA" id="ARBA00022679"/>
    </source>
</evidence>
<keyword evidence="3 6" id="KW-0032">Aminotransferase</keyword>
<comment type="similarity">
    <text evidence="2 6">Belongs to the class-I pyridoxal-phosphate-dependent aminotransferase family.</text>
</comment>
<proteinExistence type="inferred from homology"/>
<comment type="cofactor">
    <cofactor evidence="1 6">
        <name>pyridoxal 5'-phosphate</name>
        <dbReference type="ChEBI" id="CHEBI:597326"/>
    </cofactor>
</comment>
<dbReference type="SUPFAM" id="SSF53383">
    <property type="entry name" value="PLP-dependent transferases"/>
    <property type="match status" value="1"/>
</dbReference>
<feature type="domain" description="Aminotransferase class I/classII large" evidence="7">
    <location>
        <begin position="43"/>
        <end position="371"/>
    </location>
</feature>
<evidence type="ECO:0000256" key="1">
    <source>
        <dbReference type="ARBA" id="ARBA00001933"/>
    </source>
</evidence>
<evidence type="ECO:0000256" key="2">
    <source>
        <dbReference type="ARBA" id="ARBA00007441"/>
    </source>
</evidence>
<gene>
    <name evidence="8" type="ORF">GCM10023168_03240</name>
</gene>
<dbReference type="InterPro" id="IPR004839">
    <property type="entry name" value="Aminotransferase_I/II_large"/>
</dbReference>
<dbReference type="EC" id="2.6.1.-" evidence="6"/>
<keyword evidence="5" id="KW-0663">Pyridoxal phosphate</keyword>
<dbReference type="EMBL" id="BAABGM010000001">
    <property type="protein sequence ID" value="GAA4397844.1"/>
    <property type="molecule type" value="Genomic_DNA"/>
</dbReference>
<evidence type="ECO:0000259" key="7">
    <source>
        <dbReference type="Pfam" id="PF00155"/>
    </source>
</evidence>
<dbReference type="InterPro" id="IPR015421">
    <property type="entry name" value="PyrdxlP-dep_Trfase_major"/>
</dbReference>
<evidence type="ECO:0000313" key="8">
    <source>
        <dbReference type="EMBL" id="GAA4397844.1"/>
    </source>
</evidence>
<organism evidence="8 9">
    <name type="scientific">Fodinibacter luteus</name>
    <dbReference type="NCBI Taxonomy" id="552064"/>
    <lineage>
        <taxon>Bacteria</taxon>
        <taxon>Bacillati</taxon>
        <taxon>Actinomycetota</taxon>
        <taxon>Actinomycetes</taxon>
        <taxon>Micrococcales</taxon>
        <taxon>Intrasporangiaceae</taxon>
        <taxon>Fodinibacter (ex Wang et al. 2009)</taxon>
    </lineage>
</organism>
<dbReference type="PANTHER" id="PTHR46383:SF1">
    <property type="entry name" value="ASPARTATE AMINOTRANSFERASE"/>
    <property type="match status" value="1"/>
</dbReference>
<protein>
    <recommendedName>
        <fullName evidence="6">Aminotransferase</fullName>
        <ecNumber evidence="6">2.6.1.-</ecNumber>
    </recommendedName>
</protein>
<dbReference type="PANTHER" id="PTHR46383">
    <property type="entry name" value="ASPARTATE AMINOTRANSFERASE"/>
    <property type="match status" value="1"/>
</dbReference>
<dbReference type="Pfam" id="PF00155">
    <property type="entry name" value="Aminotran_1_2"/>
    <property type="match status" value="1"/>
</dbReference>
<evidence type="ECO:0000256" key="5">
    <source>
        <dbReference type="ARBA" id="ARBA00022898"/>
    </source>
</evidence>
<dbReference type="CDD" id="cd00609">
    <property type="entry name" value="AAT_like"/>
    <property type="match status" value="1"/>
</dbReference>
<dbReference type="Gene3D" id="3.40.640.10">
    <property type="entry name" value="Type I PLP-dependent aspartate aminotransferase-like (Major domain)"/>
    <property type="match status" value="1"/>
</dbReference>
<keyword evidence="4 6" id="KW-0808">Transferase</keyword>
<dbReference type="Gene3D" id="3.90.1150.10">
    <property type="entry name" value="Aspartate Aminotransferase, domain 1"/>
    <property type="match status" value="1"/>
</dbReference>
<dbReference type="InterPro" id="IPR004838">
    <property type="entry name" value="NHTrfase_class1_PyrdxlP-BS"/>
</dbReference>
<accession>A0ABP8JYZ1</accession>
<dbReference type="InterPro" id="IPR015422">
    <property type="entry name" value="PyrdxlP-dep_Trfase_small"/>
</dbReference>
<name>A0ABP8JYZ1_9MICO</name>
<comment type="caution">
    <text evidence="8">The sequence shown here is derived from an EMBL/GenBank/DDBJ whole genome shotgun (WGS) entry which is preliminary data.</text>
</comment>
<dbReference type="InterPro" id="IPR050596">
    <property type="entry name" value="AspAT/PAT-like"/>
</dbReference>
<reference evidence="9" key="1">
    <citation type="journal article" date="2019" name="Int. J. Syst. Evol. Microbiol.">
        <title>The Global Catalogue of Microorganisms (GCM) 10K type strain sequencing project: providing services to taxonomists for standard genome sequencing and annotation.</title>
        <authorList>
            <consortium name="The Broad Institute Genomics Platform"/>
            <consortium name="The Broad Institute Genome Sequencing Center for Infectious Disease"/>
            <person name="Wu L."/>
            <person name="Ma J."/>
        </authorList>
    </citation>
    <scope>NUCLEOTIDE SEQUENCE [LARGE SCALE GENOMIC DNA]</scope>
    <source>
        <strain evidence="9">JCM 17809</strain>
    </source>
</reference>